<sequence>MQPSPADGGVALLHRANCGLYTKEIGCLSATEGQIAMAAPGIEPCQVCRPQD</sequence>
<proteinExistence type="predicted"/>
<dbReference type="RefSeq" id="WP_161251147.1">
    <property type="nucleotide sequence ID" value="NZ_BMUU01000015.1"/>
</dbReference>
<evidence type="ECO:0000313" key="1">
    <source>
        <dbReference type="EMBL" id="GGY61382.1"/>
    </source>
</evidence>
<dbReference type="EMBL" id="BMUU01000015">
    <property type="protein sequence ID" value="GGY61382.1"/>
    <property type="molecule type" value="Genomic_DNA"/>
</dbReference>
<dbReference type="Pfam" id="PF19746">
    <property type="entry name" value="DUF6233"/>
    <property type="match status" value="1"/>
</dbReference>
<reference evidence="2" key="1">
    <citation type="journal article" date="2019" name="Int. J. Syst. Evol. Microbiol.">
        <title>The Global Catalogue of Microorganisms (GCM) 10K type strain sequencing project: providing services to taxonomists for standard genome sequencing and annotation.</title>
        <authorList>
            <consortium name="The Broad Institute Genomics Platform"/>
            <consortium name="The Broad Institute Genome Sequencing Center for Infectious Disease"/>
            <person name="Wu L."/>
            <person name="Ma J."/>
        </authorList>
    </citation>
    <scope>NUCLEOTIDE SEQUENCE [LARGE SCALE GENOMIC DNA]</scope>
    <source>
        <strain evidence="2">JCM 4594</strain>
    </source>
</reference>
<dbReference type="GeneID" id="96294411"/>
<name>A0ABQ3ANA1_9ACTN</name>
<keyword evidence="2" id="KW-1185">Reference proteome</keyword>
<gene>
    <name evidence="1" type="ORF">GCM10010326_65240</name>
</gene>
<evidence type="ECO:0000313" key="2">
    <source>
        <dbReference type="Proteomes" id="UP000600946"/>
    </source>
</evidence>
<dbReference type="Proteomes" id="UP000600946">
    <property type="component" value="Unassembled WGS sequence"/>
</dbReference>
<accession>A0ABQ3ANA1</accession>
<protein>
    <submittedName>
        <fullName evidence="1">Uncharacterized protein</fullName>
    </submittedName>
</protein>
<dbReference type="InterPro" id="IPR046200">
    <property type="entry name" value="DUF6233"/>
</dbReference>
<comment type="caution">
    <text evidence="1">The sequence shown here is derived from an EMBL/GenBank/DDBJ whole genome shotgun (WGS) entry which is preliminary data.</text>
</comment>
<organism evidence="1 2">
    <name type="scientific">Streptomyces xanthochromogenes</name>
    <dbReference type="NCBI Taxonomy" id="67384"/>
    <lineage>
        <taxon>Bacteria</taxon>
        <taxon>Bacillati</taxon>
        <taxon>Actinomycetota</taxon>
        <taxon>Actinomycetes</taxon>
        <taxon>Kitasatosporales</taxon>
        <taxon>Streptomycetaceae</taxon>
        <taxon>Streptomyces</taxon>
    </lineage>
</organism>